<protein>
    <submittedName>
        <fullName evidence="1">Uncharacterized protein</fullName>
    </submittedName>
</protein>
<organism evidence="1">
    <name type="scientific">Arundo donax</name>
    <name type="common">Giant reed</name>
    <name type="synonym">Donax arundinaceus</name>
    <dbReference type="NCBI Taxonomy" id="35708"/>
    <lineage>
        <taxon>Eukaryota</taxon>
        <taxon>Viridiplantae</taxon>
        <taxon>Streptophyta</taxon>
        <taxon>Embryophyta</taxon>
        <taxon>Tracheophyta</taxon>
        <taxon>Spermatophyta</taxon>
        <taxon>Magnoliopsida</taxon>
        <taxon>Liliopsida</taxon>
        <taxon>Poales</taxon>
        <taxon>Poaceae</taxon>
        <taxon>PACMAD clade</taxon>
        <taxon>Arundinoideae</taxon>
        <taxon>Arundineae</taxon>
        <taxon>Arundo</taxon>
    </lineage>
</organism>
<accession>A0A0A8Z184</accession>
<reference evidence="1" key="2">
    <citation type="journal article" date="2015" name="Data Brief">
        <title>Shoot transcriptome of the giant reed, Arundo donax.</title>
        <authorList>
            <person name="Barrero R.A."/>
            <person name="Guerrero F.D."/>
            <person name="Moolhuijzen P."/>
            <person name="Goolsby J.A."/>
            <person name="Tidwell J."/>
            <person name="Bellgard S.E."/>
            <person name="Bellgard M.I."/>
        </authorList>
    </citation>
    <scope>NUCLEOTIDE SEQUENCE</scope>
    <source>
        <tissue evidence="1">Shoot tissue taken approximately 20 cm above the soil surface</tissue>
    </source>
</reference>
<reference evidence="1" key="1">
    <citation type="submission" date="2014-09" db="EMBL/GenBank/DDBJ databases">
        <authorList>
            <person name="Magalhaes I.L.F."/>
            <person name="Oliveira U."/>
            <person name="Santos F.R."/>
            <person name="Vidigal T.H.D.A."/>
            <person name="Brescovit A.D."/>
            <person name="Santos A.J."/>
        </authorList>
    </citation>
    <scope>NUCLEOTIDE SEQUENCE</scope>
    <source>
        <tissue evidence="1">Shoot tissue taken approximately 20 cm above the soil surface</tissue>
    </source>
</reference>
<proteinExistence type="predicted"/>
<dbReference type="EMBL" id="GBRH01266427">
    <property type="protein sequence ID" value="JAD31468.1"/>
    <property type="molecule type" value="Transcribed_RNA"/>
</dbReference>
<sequence length="24" mass="2717">MHTPHWGDACMITYSELAVGNVQR</sequence>
<evidence type="ECO:0000313" key="1">
    <source>
        <dbReference type="EMBL" id="JAD31468.1"/>
    </source>
</evidence>
<name>A0A0A8Z184_ARUDO</name>
<dbReference type="AlphaFoldDB" id="A0A0A8Z184"/>